<organism evidence="1 2">
    <name type="scientific">Diploptera punctata</name>
    <name type="common">Pacific beetle cockroach</name>
    <dbReference type="NCBI Taxonomy" id="6984"/>
    <lineage>
        <taxon>Eukaryota</taxon>
        <taxon>Metazoa</taxon>
        <taxon>Ecdysozoa</taxon>
        <taxon>Arthropoda</taxon>
        <taxon>Hexapoda</taxon>
        <taxon>Insecta</taxon>
        <taxon>Pterygota</taxon>
        <taxon>Neoptera</taxon>
        <taxon>Polyneoptera</taxon>
        <taxon>Dictyoptera</taxon>
        <taxon>Blattodea</taxon>
        <taxon>Blaberoidea</taxon>
        <taxon>Blaberidae</taxon>
        <taxon>Diplopterinae</taxon>
        <taxon>Diploptera</taxon>
    </lineage>
</organism>
<reference evidence="1" key="1">
    <citation type="journal article" date="2023" name="IScience">
        <title>Live-bearing cockroach genome reveals convergent evolutionary mechanisms linked to viviparity in insects and beyond.</title>
        <authorList>
            <person name="Fouks B."/>
            <person name="Harrison M.C."/>
            <person name="Mikhailova A.A."/>
            <person name="Marchal E."/>
            <person name="English S."/>
            <person name="Carruthers M."/>
            <person name="Jennings E.C."/>
            <person name="Chiamaka E.L."/>
            <person name="Frigard R.A."/>
            <person name="Pippel M."/>
            <person name="Attardo G.M."/>
            <person name="Benoit J.B."/>
            <person name="Bornberg-Bauer E."/>
            <person name="Tobe S.S."/>
        </authorList>
    </citation>
    <scope>NUCLEOTIDE SEQUENCE</scope>
    <source>
        <strain evidence="1">Stay&amp;Tobe</strain>
    </source>
</reference>
<name>A0AAD7ZW90_DIPPU</name>
<dbReference type="EMBL" id="JASPKZ010006058">
    <property type="protein sequence ID" value="KAJ9587835.1"/>
    <property type="molecule type" value="Genomic_DNA"/>
</dbReference>
<feature type="non-terminal residue" evidence="1">
    <location>
        <position position="1"/>
    </location>
</feature>
<dbReference type="Proteomes" id="UP001233999">
    <property type="component" value="Unassembled WGS sequence"/>
</dbReference>
<keyword evidence="2" id="KW-1185">Reference proteome</keyword>
<dbReference type="AlphaFoldDB" id="A0AAD7ZW90"/>
<sequence length="60" mass="7116">EPFTGVNLQNINEIMLQESKTDRATDFQRLTTHFTIFSPEFKYDIGFSPSRKKVEEEYIQ</sequence>
<evidence type="ECO:0000313" key="2">
    <source>
        <dbReference type="Proteomes" id="UP001233999"/>
    </source>
</evidence>
<gene>
    <name evidence="1" type="ORF">L9F63_018707</name>
</gene>
<comment type="caution">
    <text evidence="1">The sequence shown here is derived from an EMBL/GenBank/DDBJ whole genome shotgun (WGS) entry which is preliminary data.</text>
</comment>
<reference evidence="1" key="2">
    <citation type="submission" date="2023-05" db="EMBL/GenBank/DDBJ databases">
        <authorList>
            <person name="Fouks B."/>
        </authorList>
    </citation>
    <scope>NUCLEOTIDE SEQUENCE</scope>
    <source>
        <strain evidence="1">Stay&amp;Tobe</strain>
        <tissue evidence="1">Testes</tissue>
    </source>
</reference>
<evidence type="ECO:0000313" key="1">
    <source>
        <dbReference type="EMBL" id="KAJ9587835.1"/>
    </source>
</evidence>
<feature type="non-terminal residue" evidence="1">
    <location>
        <position position="60"/>
    </location>
</feature>
<protein>
    <submittedName>
        <fullName evidence="1">Uncharacterized protein</fullName>
    </submittedName>
</protein>
<accession>A0AAD7ZW90</accession>
<proteinExistence type="predicted"/>